<evidence type="ECO:0000313" key="1">
    <source>
        <dbReference type="EMBL" id="EFJ09251.1"/>
    </source>
</evidence>
<sequence>MKEWGNVNLNFSQLSEDTFSTFTSCAELEGFKDLSTKLNAVEQRRQERLRELSNNKHYQMVMMMVVPSGREFFDYTKNSGTSTTDQDKRILETLESRLNSFLTGDSSRGFMLFVGSRVVFDGENTYTIRKSGTRESGFVLYGEWLSGTNDNGSQCILKLTSSGCGKSPVFSKDTFTDKHFGSSGEAAKATSSLEREARFAEFVISHKAELGILEAEDEALFTVALAGNDLLFPFVTRNATLCEKNEKRYNGQVRVMFRRKVPQNERVSWKAVELVPAKDLEAQAQKFEHLIIPRFAEQREFFDMDSSQSVLIKVILLRSGQVLVFIRDVLTSRLDIHLIGYFGARSTGPPKTFNRGADLLAFDKSLRLLALWNSSALSIKVFGLDESFRELTSNGVTIQLGGYRGSRGITWMEFVPGKEELLVTDVTRRVFQVVQPAMMKARVIQLPPSFLGPCLTSDGLCLLAVCGSPSEDGVALSAEVHRLGDSLEHMLGLALRDGNNFQLATYPAAGG</sequence>
<proteinExistence type="predicted"/>
<dbReference type="KEGG" id="smo:SELMODRAFT_428308"/>
<dbReference type="AlphaFoldDB" id="D8T2E7"/>
<evidence type="ECO:0000313" key="2">
    <source>
        <dbReference type="Proteomes" id="UP000001514"/>
    </source>
</evidence>
<dbReference type="InParanoid" id="D8T2E7"/>
<gene>
    <name evidence="1" type="ORF">SELMODRAFT_428308</name>
</gene>
<protein>
    <submittedName>
        <fullName evidence="1">Uncharacterized protein</fullName>
    </submittedName>
</protein>
<dbReference type="HOGENOM" id="CLU_533635_0_0_1"/>
<accession>D8T2E7</accession>
<dbReference type="Gramene" id="EFJ09251">
    <property type="protein sequence ID" value="EFJ09251"/>
    <property type="gene ID" value="SELMODRAFT_428308"/>
</dbReference>
<dbReference type="Proteomes" id="UP000001514">
    <property type="component" value="Unassembled WGS sequence"/>
</dbReference>
<organism evidence="2">
    <name type="scientific">Selaginella moellendorffii</name>
    <name type="common">Spikemoss</name>
    <dbReference type="NCBI Taxonomy" id="88036"/>
    <lineage>
        <taxon>Eukaryota</taxon>
        <taxon>Viridiplantae</taxon>
        <taxon>Streptophyta</taxon>
        <taxon>Embryophyta</taxon>
        <taxon>Tracheophyta</taxon>
        <taxon>Lycopodiopsida</taxon>
        <taxon>Selaginellales</taxon>
        <taxon>Selaginellaceae</taxon>
        <taxon>Selaginella</taxon>
    </lineage>
</organism>
<name>D8T2E7_SELML</name>
<dbReference type="EMBL" id="GL377665">
    <property type="protein sequence ID" value="EFJ09251.1"/>
    <property type="molecule type" value="Genomic_DNA"/>
</dbReference>
<keyword evidence="2" id="KW-1185">Reference proteome</keyword>
<reference evidence="1 2" key="1">
    <citation type="journal article" date="2011" name="Science">
        <title>The Selaginella genome identifies genetic changes associated with the evolution of vascular plants.</title>
        <authorList>
            <person name="Banks J.A."/>
            <person name="Nishiyama T."/>
            <person name="Hasebe M."/>
            <person name="Bowman J.L."/>
            <person name="Gribskov M."/>
            <person name="dePamphilis C."/>
            <person name="Albert V.A."/>
            <person name="Aono N."/>
            <person name="Aoyama T."/>
            <person name="Ambrose B.A."/>
            <person name="Ashton N.W."/>
            <person name="Axtell M.J."/>
            <person name="Barker E."/>
            <person name="Barker M.S."/>
            <person name="Bennetzen J.L."/>
            <person name="Bonawitz N.D."/>
            <person name="Chapple C."/>
            <person name="Cheng C."/>
            <person name="Correa L.G."/>
            <person name="Dacre M."/>
            <person name="DeBarry J."/>
            <person name="Dreyer I."/>
            <person name="Elias M."/>
            <person name="Engstrom E.M."/>
            <person name="Estelle M."/>
            <person name="Feng L."/>
            <person name="Finet C."/>
            <person name="Floyd S.K."/>
            <person name="Frommer W.B."/>
            <person name="Fujita T."/>
            <person name="Gramzow L."/>
            <person name="Gutensohn M."/>
            <person name="Harholt J."/>
            <person name="Hattori M."/>
            <person name="Heyl A."/>
            <person name="Hirai T."/>
            <person name="Hiwatashi Y."/>
            <person name="Ishikawa M."/>
            <person name="Iwata M."/>
            <person name="Karol K.G."/>
            <person name="Koehler B."/>
            <person name="Kolukisaoglu U."/>
            <person name="Kubo M."/>
            <person name="Kurata T."/>
            <person name="Lalonde S."/>
            <person name="Li K."/>
            <person name="Li Y."/>
            <person name="Litt A."/>
            <person name="Lyons E."/>
            <person name="Manning G."/>
            <person name="Maruyama T."/>
            <person name="Michael T.P."/>
            <person name="Mikami K."/>
            <person name="Miyazaki S."/>
            <person name="Morinaga S."/>
            <person name="Murata T."/>
            <person name="Mueller-Roeber B."/>
            <person name="Nelson D.R."/>
            <person name="Obara M."/>
            <person name="Oguri Y."/>
            <person name="Olmstead R.G."/>
            <person name="Onodera N."/>
            <person name="Petersen B.L."/>
            <person name="Pils B."/>
            <person name="Prigge M."/>
            <person name="Rensing S.A."/>
            <person name="Riano-Pachon D.M."/>
            <person name="Roberts A.W."/>
            <person name="Sato Y."/>
            <person name="Scheller H.V."/>
            <person name="Schulz B."/>
            <person name="Schulz C."/>
            <person name="Shakirov E.V."/>
            <person name="Shibagaki N."/>
            <person name="Shinohara N."/>
            <person name="Shippen D.E."/>
            <person name="Soerensen I."/>
            <person name="Sotooka R."/>
            <person name="Sugimoto N."/>
            <person name="Sugita M."/>
            <person name="Sumikawa N."/>
            <person name="Tanurdzic M."/>
            <person name="Theissen G."/>
            <person name="Ulvskov P."/>
            <person name="Wakazuki S."/>
            <person name="Weng J.K."/>
            <person name="Willats W.W."/>
            <person name="Wipf D."/>
            <person name="Wolf P.G."/>
            <person name="Yang L."/>
            <person name="Zimmer A.D."/>
            <person name="Zhu Q."/>
            <person name="Mitros T."/>
            <person name="Hellsten U."/>
            <person name="Loque D."/>
            <person name="Otillar R."/>
            <person name="Salamov A."/>
            <person name="Schmutz J."/>
            <person name="Shapiro H."/>
            <person name="Lindquist E."/>
            <person name="Lucas S."/>
            <person name="Rokhsar D."/>
            <person name="Grigoriev I.V."/>
        </authorList>
    </citation>
    <scope>NUCLEOTIDE SEQUENCE [LARGE SCALE GENOMIC DNA]</scope>
</reference>